<dbReference type="EMBL" id="KJ605395">
    <property type="protein sequence ID" value="AIU93955.1"/>
    <property type="molecule type" value="Genomic_DNA"/>
</dbReference>
<feature type="region of interest" description="Disordered" evidence="1">
    <location>
        <begin position="108"/>
        <end position="130"/>
    </location>
</feature>
<evidence type="ECO:0000313" key="2">
    <source>
        <dbReference type="EMBL" id="AIU93955.1"/>
    </source>
</evidence>
<name>A0A097SR24_9NOCA</name>
<dbReference type="AlphaFoldDB" id="A0A097SR24"/>
<gene>
    <name evidence="2" type="ORF">LRS1606.521</name>
</gene>
<reference evidence="2" key="1">
    <citation type="submission" date="2014-03" db="EMBL/GenBank/DDBJ databases">
        <authorList>
            <person name="Zhang G."/>
            <person name="Zhu L."/>
            <person name="Fang P."/>
        </authorList>
    </citation>
    <scope>NUCLEOTIDE SEQUENCE</scope>
    <source>
        <strain evidence="2">NS1</strain>
        <plasmid evidence="2">pNSL1</plasmid>
    </source>
</reference>
<organism evidence="2">
    <name type="scientific">Rhodococcus sp. NS1</name>
    <dbReference type="NCBI Taxonomy" id="402236"/>
    <lineage>
        <taxon>Bacteria</taxon>
        <taxon>Bacillati</taxon>
        <taxon>Actinomycetota</taxon>
        <taxon>Actinomycetes</taxon>
        <taxon>Mycobacteriales</taxon>
        <taxon>Nocardiaceae</taxon>
        <taxon>Rhodococcus</taxon>
    </lineage>
</organism>
<proteinExistence type="predicted"/>
<keyword evidence="2" id="KW-0614">Plasmid</keyword>
<sequence>MRRGASRRYFDHAISARTTGRSMAAEMTLYRLTARTPETGPSRTDRIGAVTSASPVPLSRCKAAPVMTAMMTTSRSAALMRSVDLVRGCDARIRSDHPRYRAVERFLPRNGGRTRGPDSASRFVGPCARA</sequence>
<evidence type="ECO:0000256" key="1">
    <source>
        <dbReference type="SAM" id="MobiDB-lite"/>
    </source>
</evidence>
<geneLocation type="plasmid" evidence="2">
    <name>pNSL1</name>
</geneLocation>
<accession>A0A097SR24</accession>
<protein>
    <submittedName>
        <fullName evidence="2">Uncharacterized protein</fullName>
    </submittedName>
</protein>